<dbReference type="InterPro" id="IPR011009">
    <property type="entry name" value="Kinase-like_dom_sf"/>
</dbReference>
<dbReference type="OrthoDB" id="541276at2759"/>
<comment type="caution">
    <text evidence="4">The sequence shown here is derived from an EMBL/GenBank/DDBJ whole genome shotgun (WGS) entry which is preliminary data.</text>
</comment>
<protein>
    <recommendedName>
        <fullName evidence="3">Protein kinase domain-containing protein</fullName>
    </recommendedName>
</protein>
<accession>A0A9K3GKN1</accession>
<sequence length="278" mass="30448">VPKSSVDEALLVEDSHDLDDHRDLQLEMANIDRSQGVRVALKRISLFPGPRDRVRTSAREELAALMDCNHTNIVPVLDSFESADSQFIGSLLDHLHSKGYVHRDVKPANVLVTHGDHLYLTDFGLVRPSTDVVTPNAVTRAYRAPELLLGCPRTTPAADVYAGGAVAYELLTGRVLAGCGSDIEQILNLHSIVGPFSTLVWPDIEVMCPDFDKIHLPHVEGLQRGVKASLAKYNVPEEAVSIVLETLHPDPTQRPSASAVSEAWLSLAKKIRAVQTYK</sequence>
<dbReference type="PROSITE" id="PS50011">
    <property type="entry name" value="PROTEIN_KINASE_DOM"/>
    <property type="match status" value="1"/>
</dbReference>
<dbReference type="AlphaFoldDB" id="A0A9K3GKN1"/>
<evidence type="ECO:0000313" key="4">
    <source>
        <dbReference type="EMBL" id="GIQ86413.1"/>
    </source>
</evidence>
<proteinExistence type="predicted"/>
<dbReference type="Gene3D" id="1.10.510.10">
    <property type="entry name" value="Transferase(Phosphotransferase) domain 1"/>
    <property type="match status" value="2"/>
</dbReference>
<evidence type="ECO:0000256" key="2">
    <source>
        <dbReference type="ARBA" id="ARBA00022840"/>
    </source>
</evidence>
<dbReference type="PROSITE" id="PS00108">
    <property type="entry name" value="PROTEIN_KINASE_ST"/>
    <property type="match status" value="1"/>
</dbReference>
<evidence type="ECO:0000256" key="1">
    <source>
        <dbReference type="ARBA" id="ARBA00022741"/>
    </source>
</evidence>
<dbReference type="SMART" id="SM00220">
    <property type="entry name" value="S_TKc"/>
    <property type="match status" value="1"/>
</dbReference>
<keyword evidence="2" id="KW-0067">ATP-binding</keyword>
<keyword evidence="1" id="KW-0547">Nucleotide-binding</keyword>
<dbReference type="SUPFAM" id="SSF56112">
    <property type="entry name" value="Protein kinase-like (PK-like)"/>
    <property type="match status" value="1"/>
</dbReference>
<dbReference type="GO" id="GO:0005524">
    <property type="term" value="F:ATP binding"/>
    <property type="evidence" value="ECO:0007669"/>
    <property type="project" value="UniProtKB-KW"/>
</dbReference>
<evidence type="ECO:0000259" key="3">
    <source>
        <dbReference type="PROSITE" id="PS50011"/>
    </source>
</evidence>
<dbReference type="PANTHER" id="PTHR24055">
    <property type="entry name" value="MITOGEN-ACTIVATED PROTEIN KINASE"/>
    <property type="match status" value="1"/>
</dbReference>
<organism evidence="4 5">
    <name type="scientific">Kipferlia bialata</name>
    <dbReference type="NCBI Taxonomy" id="797122"/>
    <lineage>
        <taxon>Eukaryota</taxon>
        <taxon>Metamonada</taxon>
        <taxon>Carpediemonas-like organisms</taxon>
        <taxon>Kipferlia</taxon>
    </lineage>
</organism>
<dbReference type="InterPro" id="IPR000719">
    <property type="entry name" value="Prot_kinase_dom"/>
</dbReference>
<feature type="non-terminal residue" evidence="4">
    <location>
        <position position="1"/>
    </location>
</feature>
<feature type="domain" description="Protein kinase" evidence="3">
    <location>
        <begin position="1"/>
        <end position="265"/>
    </location>
</feature>
<evidence type="ECO:0000313" key="5">
    <source>
        <dbReference type="Proteomes" id="UP000265618"/>
    </source>
</evidence>
<gene>
    <name evidence="4" type="ORF">KIPB_008265</name>
</gene>
<dbReference type="Proteomes" id="UP000265618">
    <property type="component" value="Unassembled WGS sequence"/>
</dbReference>
<dbReference type="InterPro" id="IPR050117">
    <property type="entry name" value="MAPK"/>
</dbReference>
<dbReference type="Gene3D" id="3.30.200.20">
    <property type="entry name" value="Phosphorylase Kinase, domain 1"/>
    <property type="match status" value="1"/>
</dbReference>
<dbReference type="InterPro" id="IPR008271">
    <property type="entry name" value="Ser/Thr_kinase_AS"/>
</dbReference>
<keyword evidence="5" id="KW-1185">Reference proteome</keyword>
<dbReference type="Pfam" id="PF00069">
    <property type="entry name" value="Pkinase"/>
    <property type="match status" value="1"/>
</dbReference>
<name>A0A9K3GKN1_9EUKA</name>
<dbReference type="EMBL" id="BDIP01002517">
    <property type="protein sequence ID" value="GIQ86413.1"/>
    <property type="molecule type" value="Genomic_DNA"/>
</dbReference>
<reference evidence="4 5" key="1">
    <citation type="journal article" date="2018" name="PLoS ONE">
        <title>The draft genome of Kipferlia bialata reveals reductive genome evolution in fornicate parasites.</title>
        <authorList>
            <person name="Tanifuji G."/>
            <person name="Takabayashi S."/>
            <person name="Kume K."/>
            <person name="Takagi M."/>
            <person name="Nakayama T."/>
            <person name="Kamikawa R."/>
            <person name="Inagaki Y."/>
            <person name="Hashimoto T."/>
        </authorList>
    </citation>
    <scope>NUCLEOTIDE SEQUENCE [LARGE SCALE GENOMIC DNA]</scope>
    <source>
        <strain evidence="4">NY0173</strain>
    </source>
</reference>
<dbReference type="GO" id="GO:0004672">
    <property type="term" value="F:protein kinase activity"/>
    <property type="evidence" value="ECO:0007669"/>
    <property type="project" value="InterPro"/>
</dbReference>